<accession>A0A379DJZ7</accession>
<dbReference type="AlphaFoldDB" id="A0A379DJZ7"/>
<proteinExistence type="predicted"/>
<dbReference type="PROSITE" id="PS51257">
    <property type="entry name" value="PROKAR_LIPOPROTEIN"/>
    <property type="match status" value="1"/>
</dbReference>
<evidence type="ECO:0000313" key="1">
    <source>
        <dbReference type="EMBL" id="SUB78666.1"/>
    </source>
</evidence>
<organism evidence="1 2">
    <name type="scientific">Porphyromonas macacae</name>
    <dbReference type="NCBI Taxonomy" id="28115"/>
    <lineage>
        <taxon>Bacteria</taxon>
        <taxon>Pseudomonadati</taxon>
        <taxon>Bacteroidota</taxon>
        <taxon>Bacteroidia</taxon>
        <taxon>Bacteroidales</taxon>
        <taxon>Porphyromonadaceae</taxon>
        <taxon>Porphyromonas</taxon>
    </lineage>
</organism>
<dbReference type="RefSeq" id="WP_018359929.1">
    <property type="nucleotide sequence ID" value="NZ_UGTI01000001.1"/>
</dbReference>
<gene>
    <name evidence="1" type="ORF">NCTC13100_01849</name>
</gene>
<name>A0A379DJZ7_9PORP</name>
<dbReference type="EMBL" id="UGTI01000001">
    <property type="protein sequence ID" value="SUB78666.1"/>
    <property type="molecule type" value="Genomic_DNA"/>
</dbReference>
<evidence type="ECO:0008006" key="3">
    <source>
        <dbReference type="Google" id="ProtNLM"/>
    </source>
</evidence>
<sequence>MNMKIGYNSRFLTCIIQLSLAVMLLFSSCTDEKHPVEEYDNLMDGTPINVSLGTTIPGEDLSQIRLGGEDLGDVQTLKVFVFDKNRRFLYSRTAVIEGQVMEISSSIDENNILPDKKKGGITHKRTISLQLLSSKEKRYIHFFANHDFDENNFPQDFALKGISDGELIAGMHTNKFGEYWSLIELEEGISHNSLNKNIIVKLLRNYAKATIEVDSKVKNFELETFSVYNIPAEGTVAPFISHLENGKLVYDFPFKPNKPTLPSNLTLRNSEMVSLNNTIYFFENSNEKEQHQKTFLILKGKYNNEASTYYKIDFAHTSETGITNLYNIIRNTHYRFKIKYVNAKGHQKITDAVEAPASNNIYASVELEEFSSIAKGKHKMTVSKLGGTFTKSDIFETTILFSGGISHVQYYPSWDQDKDPYMGKMSRTKESGNNGVLNVNIKDIPKDGSIKKYHIDVVGKADDGTIITRKIQFELRKPYQFDAKIKKKGDGTYELSFDVPSSIKTSTLPIEVKISTEGVFTPRNLDDVKKIFLRFEKGKTYYIYNITSTEELGKRATIDFIANKVLNNAKIKLQSNLYEDGEASIDEGGATDTETYSGTLLYYYLNRWEYLKTDSDIEVLLDGQKVSSNKLQLRIVDNYGKYELKIREDVDPYSTLVVRYKISKKGDPEAYRKVTYTYEIKRTVKKWIEEDSQQTQLIWKKYEYNGTATWVDRNKPEGVYPKGVFTINDKTISNNWEKVTIKGKQMNAFTYMVEAADYSGLESTLYQLAFKFKPEGRRTRSKEFYLDEIENMNMHVRISYNDL</sequence>
<dbReference type="Proteomes" id="UP000254263">
    <property type="component" value="Unassembled WGS sequence"/>
</dbReference>
<protein>
    <recommendedName>
        <fullName evidence="3">Major fimbrial subunit protein (FimA)</fullName>
    </recommendedName>
</protein>
<evidence type="ECO:0000313" key="2">
    <source>
        <dbReference type="Proteomes" id="UP000254263"/>
    </source>
</evidence>
<reference evidence="1 2" key="1">
    <citation type="submission" date="2018-06" db="EMBL/GenBank/DDBJ databases">
        <authorList>
            <consortium name="Pathogen Informatics"/>
            <person name="Doyle S."/>
        </authorList>
    </citation>
    <scope>NUCLEOTIDE SEQUENCE [LARGE SCALE GENOMIC DNA]</scope>
    <source>
        <strain evidence="1 2">NCTC13100</strain>
    </source>
</reference>